<evidence type="ECO:0000313" key="9">
    <source>
        <dbReference type="EMBL" id="CAB5031533.1"/>
    </source>
</evidence>
<evidence type="ECO:0000256" key="4">
    <source>
        <dbReference type="ARBA" id="ARBA00023136"/>
    </source>
</evidence>
<protein>
    <submittedName>
        <fullName evidence="9">Unannotated protein</fullName>
    </submittedName>
</protein>
<evidence type="ECO:0000256" key="3">
    <source>
        <dbReference type="ARBA" id="ARBA00022989"/>
    </source>
</evidence>
<evidence type="ECO:0000313" key="7">
    <source>
        <dbReference type="EMBL" id="CAB4815346.1"/>
    </source>
</evidence>
<dbReference type="EMBL" id="CAFBLT010000001">
    <property type="protein sequence ID" value="CAB4870493.1"/>
    <property type="molecule type" value="Genomic_DNA"/>
</dbReference>
<keyword evidence="3 5" id="KW-1133">Transmembrane helix</keyword>
<proteinExistence type="predicted"/>
<evidence type="ECO:0000313" key="8">
    <source>
        <dbReference type="EMBL" id="CAB4870493.1"/>
    </source>
</evidence>
<feature type="transmembrane region" description="Helical" evidence="5">
    <location>
        <begin position="51"/>
        <end position="68"/>
    </location>
</feature>
<organism evidence="9">
    <name type="scientific">freshwater metagenome</name>
    <dbReference type="NCBI Taxonomy" id="449393"/>
    <lineage>
        <taxon>unclassified sequences</taxon>
        <taxon>metagenomes</taxon>
        <taxon>ecological metagenomes</taxon>
    </lineage>
</organism>
<dbReference type="InterPro" id="IPR007267">
    <property type="entry name" value="GtrA_DPMS_TM"/>
</dbReference>
<dbReference type="AlphaFoldDB" id="A0A6J7RRH5"/>
<reference evidence="9" key="1">
    <citation type="submission" date="2020-05" db="EMBL/GenBank/DDBJ databases">
        <authorList>
            <person name="Chiriac C."/>
            <person name="Salcher M."/>
            <person name="Ghai R."/>
            <person name="Kavagutti S V."/>
        </authorList>
    </citation>
    <scope>NUCLEOTIDE SEQUENCE</scope>
</reference>
<evidence type="ECO:0000259" key="6">
    <source>
        <dbReference type="Pfam" id="PF04138"/>
    </source>
</evidence>
<evidence type="ECO:0000256" key="5">
    <source>
        <dbReference type="SAM" id="Phobius"/>
    </source>
</evidence>
<gene>
    <name evidence="7" type="ORF">UFOPK3164_00010</name>
    <name evidence="8" type="ORF">UFOPK3427_00762</name>
    <name evidence="9" type="ORF">UFOPK4112_01712</name>
</gene>
<name>A0A6J7RRH5_9ZZZZ</name>
<dbReference type="GO" id="GO:0016020">
    <property type="term" value="C:membrane"/>
    <property type="evidence" value="ECO:0007669"/>
    <property type="project" value="UniProtKB-SubCell"/>
</dbReference>
<keyword evidence="2 5" id="KW-0812">Transmembrane</keyword>
<feature type="transmembrane region" description="Helical" evidence="5">
    <location>
        <begin position="89"/>
        <end position="107"/>
    </location>
</feature>
<feature type="transmembrane region" description="Helical" evidence="5">
    <location>
        <begin position="20"/>
        <end position="45"/>
    </location>
</feature>
<keyword evidence="4 5" id="KW-0472">Membrane</keyword>
<feature type="transmembrane region" description="Helical" evidence="5">
    <location>
        <begin position="119"/>
        <end position="143"/>
    </location>
</feature>
<dbReference type="GO" id="GO:0000271">
    <property type="term" value="P:polysaccharide biosynthetic process"/>
    <property type="evidence" value="ECO:0007669"/>
    <property type="project" value="InterPro"/>
</dbReference>
<evidence type="ECO:0000256" key="2">
    <source>
        <dbReference type="ARBA" id="ARBA00022692"/>
    </source>
</evidence>
<dbReference type="Pfam" id="PF04138">
    <property type="entry name" value="GtrA_DPMS_TM"/>
    <property type="match status" value="1"/>
</dbReference>
<feature type="domain" description="GtrA/DPMS transmembrane" evidence="6">
    <location>
        <begin position="22"/>
        <end position="129"/>
    </location>
</feature>
<accession>A0A6J7RRH5</accession>
<sequence length="169" mass="19367">MTDVLTRATEWTRSHKGKKLIRYTSVSVISTIVSNVTLLLLFGAFKVGTQVTDTLIANFVATFPSYYLNRRWVWGKSGRSHIRKEVIPFWLMASLGIMVSYFGARLATRFTITHNLPHLEATIVVVAANILSFAVFWVLKLLLFNRIFHVKEIDEFDEHLSEEERTTSS</sequence>
<comment type="subcellular location">
    <subcellularLocation>
        <location evidence="1">Membrane</location>
        <topology evidence="1">Multi-pass membrane protein</topology>
    </subcellularLocation>
</comment>
<dbReference type="EMBL" id="CAFBPM010000025">
    <property type="protein sequence ID" value="CAB5031533.1"/>
    <property type="molecule type" value="Genomic_DNA"/>
</dbReference>
<evidence type="ECO:0000256" key="1">
    <source>
        <dbReference type="ARBA" id="ARBA00004141"/>
    </source>
</evidence>
<dbReference type="EMBL" id="CAFABE010000001">
    <property type="protein sequence ID" value="CAB4815346.1"/>
    <property type="molecule type" value="Genomic_DNA"/>
</dbReference>